<name>A0A9Q8Y2V5_9LACT</name>
<sequence length="348" mass="41283">MAKKVHYGKVFQKIRQRRKLSLKDFEDIVPRRSLSRYERGETVFPIAKLEALLERLNLNIIDFYHVIHKEKIYARYGKIFTQIRKQSGFSREAFAHLSVSEEQMKLFESGLIMFEFDKLYAILMEMNISLEDYCSLLDKGSESPIEFLWKQVDLAYYRGDTPKLKSLYEGLAECNEHFFLSLCLKGMVDNISDQERIAIKKYFITREYWTTRELFIFQYSAKFLSSDHLKLVCENLLYSKTLFKEKNTYPRRLVLAGLEITLLRLTGNSLLEAEYFLAFAREFVQETDDLAKMAYLFVESLFKYKQTGKGQYKTTMKSICKASYMYDGLMKNWYHKNYESYIRGDISN</sequence>
<dbReference type="Gene3D" id="1.10.260.40">
    <property type="entry name" value="lambda repressor-like DNA-binding domains"/>
    <property type="match status" value="1"/>
</dbReference>
<protein>
    <submittedName>
        <fullName evidence="2">Helix-turn-helix domain-containing protein</fullName>
    </submittedName>
</protein>
<dbReference type="EMBL" id="CP086395">
    <property type="protein sequence ID" value="USJ21043.1"/>
    <property type="molecule type" value="Genomic_DNA"/>
</dbReference>
<dbReference type="InterPro" id="IPR010057">
    <property type="entry name" value="Transcription_activator_Rgg_C"/>
</dbReference>
<gene>
    <name evidence="2" type="ORF">LMK00_03315</name>
</gene>
<dbReference type="InterPro" id="IPR010982">
    <property type="entry name" value="Lambda_DNA-bd_dom_sf"/>
</dbReference>
<dbReference type="GeneID" id="89494134"/>
<dbReference type="AlphaFoldDB" id="A0A9Q8Y2V5"/>
<dbReference type="PANTHER" id="PTHR37038:SF12">
    <property type="entry name" value="TRANSCRIPTIONAL REGULATOR"/>
    <property type="match status" value="1"/>
</dbReference>
<dbReference type="GO" id="GO:0003677">
    <property type="term" value="F:DNA binding"/>
    <property type="evidence" value="ECO:0007669"/>
    <property type="project" value="InterPro"/>
</dbReference>
<evidence type="ECO:0000259" key="1">
    <source>
        <dbReference type="PROSITE" id="PS50943"/>
    </source>
</evidence>
<evidence type="ECO:0000313" key="2">
    <source>
        <dbReference type="EMBL" id="USJ21043.1"/>
    </source>
</evidence>
<evidence type="ECO:0000313" key="3">
    <source>
        <dbReference type="Proteomes" id="UP001056730"/>
    </source>
</evidence>
<proteinExistence type="predicted"/>
<reference evidence="2" key="1">
    <citation type="journal article" date="2022" name="Front. Microbiol.">
        <title>Feed Insects as a Reservoir of Granadaene-Producing Lactococci.</title>
        <authorList>
            <person name="Neuzil-Bunesova V."/>
            <person name="Ramirez Garcia A."/>
            <person name="Modrackova N."/>
            <person name="Makovska M."/>
            <person name="Sabolova M."/>
            <person name="Sproer C."/>
            <person name="Bunk B."/>
            <person name="Blom J."/>
            <person name="Schwab C."/>
        </authorList>
    </citation>
    <scope>NUCLEOTIDE SEQUENCE</scope>
    <source>
        <strain evidence="2">I4/6O</strain>
    </source>
</reference>
<dbReference type="RefSeq" id="WP_165712108.1">
    <property type="nucleotide sequence ID" value="NZ_BOVP01000011.1"/>
</dbReference>
<dbReference type="Pfam" id="PF01381">
    <property type="entry name" value="HTH_3"/>
    <property type="match status" value="1"/>
</dbReference>
<accession>A0A9Q8Y2V5</accession>
<dbReference type="Pfam" id="PF21259">
    <property type="entry name" value="Rgg_C"/>
    <property type="match status" value="1"/>
</dbReference>
<dbReference type="Proteomes" id="UP001056730">
    <property type="component" value="Chromosome"/>
</dbReference>
<dbReference type="InterPro" id="IPR053163">
    <property type="entry name" value="HTH-type_regulator_Rgg"/>
</dbReference>
<dbReference type="SMART" id="SM00530">
    <property type="entry name" value="HTH_XRE"/>
    <property type="match status" value="2"/>
</dbReference>
<dbReference type="NCBIfam" id="TIGR01716">
    <property type="entry name" value="RGG_Cterm"/>
    <property type="match status" value="1"/>
</dbReference>
<dbReference type="CDD" id="cd00093">
    <property type="entry name" value="HTH_XRE"/>
    <property type="match status" value="1"/>
</dbReference>
<dbReference type="KEGG" id="lfo:LMK00_03315"/>
<dbReference type="InterPro" id="IPR001387">
    <property type="entry name" value="Cro/C1-type_HTH"/>
</dbReference>
<dbReference type="PROSITE" id="PS50943">
    <property type="entry name" value="HTH_CROC1"/>
    <property type="match status" value="1"/>
</dbReference>
<dbReference type="SUPFAM" id="SSF47413">
    <property type="entry name" value="lambda repressor-like DNA-binding domains"/>
    <property type="match status" value="2"/>
</dbReference>
<organism evidence="2 3">
    <name type="scientific">Lactococcus formosensis</name>
    <dbReference type="NCBI Taxonomy" id="1281486"/>
    <lineage>
        <taxon>Bacteria</taxon>
        <taxon>Bacillati</taxon>
        <taxon>Bacillota</taxon>
        <taxon>Bacilli</taxon>
        <taxon>Lactobacillales</taxon>
        <taxon>Streptococcaceae</taxon>
        <taxon>Lactococcus</taxon>
    </lineage>
</organism>
<feature type="domain" description="HTH cro/C1-type" evidence="1">
    <location>
        <begin position="11"/>
        <end position="63"/>
    </location>
</feature>
<dbReference type="PANTHER" id="PTHR37038">
    <property type="entry name" value="TRANSCRIPTIONAL REGULATOR-RELATED"/>
    <property type="match status" value="1"/>
</dbReference>